<feature type="domain" description="C2" evidence="9">
    <location>
        <begin position="180"/>
        <end position="303"/>
    </location>
</feature>
<dbReference type="SMART" id="SM00239">
    <property type="entry name" value="C2"/>
    <property type="match status" value="3"/>
</dbReference>
<dbReference type="CDD" id="cd08378">
    <property type="entry name" value="C2B_MCTP_PRT_plant"/>
    <property type="match status" value="1"/>
</dbReference>
<dbReference type="CDD" id="cd04019">
    <property type="entry name" value="C2C_MCTP_PRT_plant"/>
    <property type="match status" value="1"/>
</dbReference>
<evidence type="ECO:0000256" key="5">
    <source>
        <dbReference type="ARBA" id="ARBA00022837"/>
    </source>
</evidence>
<dbReference type="PANTHER" id="PTHR31425:SF50">
    <property type="entry name" value="FT-INTERACTING PROTEIN 3-RELATED"/>
    <property type="match status" value="1"/>
</dbReference>
<evidence type="ECO:0000256" key="2">
    <source>
        <dbReference type="ARBA" id="ARBA00007923"/>
    </source>
</evidence>
<proteinExistence type="inferred from homology"/>
<protein>
    <recommendedName>
        <fullName evidence="9">C2 domain-containing protein</fullName>
    </recommendedName>
</protein>
<evidence type="ECO:0000259" key="9">
    <source>
        <dbReference type="PROSITE" id="PS50004"/>
    </source>
</evidence>
<dbReference type="PANTHER" id="PTHR31425">
    <property type="entry name" value="PHOSPHORIBOSYLANTHRANILATE TRANSFERASE ISOFORM 1"/>
    <property type="match status" value="1"/>
</dbReference>
<evidence type="ECO:0000256" key="4">
    <source>
        <dbReference type="ARBA" id="ARBA00022737"/>
    </source>
</evidence>
<dbReference type="InterPro" id="IPR035892">
    <property type="entry name" value="C2_domain_sf"/>
</dbReference>
<dbReference type="AlphaFoldDB" id="A0A2N9IWZ1"/>
<evidence type="ECO:0000256" key="6">
    <source>
        <dbReference type="ARBA" id="ARBA00022989"/>
    </source>
</evidence>
<accession>A0A2N9IWZ1</accession>
<sequence length="774" mass="89607">MAKPKEDFSVKEISPKIRAISKYSMGPATSHDLVEHMSYLFVKIVMARNLIGLAGPNTCDSYVELKLGNNKATTKFLENKSSTPIWNQVFAFKKEKIHTREVEVVLKDKADITNEIIGKVSFLISNAPQRVPPDSPLAPQWYRLEDKNKKKLMAEVMFSFWMGTQVDEEFSHAWHSDSIGIGGDGISLTRSENYESPKLWYLRVNVIDAMDLVLRDKNMKDPEIFVKAKLGNVVLKSKVSPKKNVNPSWNEDIMFVTAEPFEYPLILSVENKLQPNREESESLGRFIIHLTNSHKREAAKTPSNLIINLERPEGKEIEQKEVKFASKLSVRISLDGGYHVFDECTQYSSDFRPSEKQLWKAPIGVLQLGILKANGLSIMKLKENRTDAYCVAKYGTKWVRTRTIVDSVDPQWNEQYTWDVYDPYTVISIGVFDNGHVEERDDPTRRKFHQMIGKVRIRLSTLEMNRVYTLSYPLVFLHSSGVKKMGELQLAVRFSCLSMINMINTYSQPLLPKMHYLVPLSVHQLDTLRHQAIYLISLNLSRYDSPLKKEVIDYMLDVGSQTWSIRKGKANYDRVTTLLSGFLAIIKWFEKICNWTNPATTFLILTLFVLLVLFQEVILPGMFLCFFLSGLWRYRKRPRLPTHVDTELSHVNTTNEEELDEEFDPLPSRKTGEVLRRRYDRLRIVAGRMQIVLGDFATQGERVQSLFNWRDPRATFIFVCFCLIACILTYLISIRWMICFTVAYVFRPPRFRIDFPSIPRNFLRRMPAKTDSMF</sequence>
<gene>
    <name evidence="10" type="ORF">FSB_LOCUS56757</name>
</gene>
<feature type="transmembrane region" description="Helical" evidence="8">
    <location>
        <begin position="602"/>
        <end position="629"/>
    </location>
</feature>
<keyword evidence="5" id="KW-0106">Calcium</keyword>
<dbReference type="Pfam" id="PF00168">
    <property type="entry name" value="C2"/>
    <property type="match status" value="3"/>
</dbReference>
<dbReference type="PROSITE" id="PS50004">
    <property type="entry name" value="C2"/>
    <property type="match status" value="3"/>
</dbReference>
<evidence type="ECO:0000256" key="1">
    <source>
        <dbReference type="ARBA" id="ARBA00004141"/>
    </source>
</evidence>
<dbReference type="InterPro" id="IPR047255">
    <property type="entry name" value="C2D_MCTP_PRT_plant"/>
</dbReference>
<dbReference type="CDD" id="cd08379">
    <property type="entry name" value="C2D_MCTP_PRT_plant"/>
    <property type="match status" value="1"/>
</dbReference>
<comment type="similarity">
    <text evidence="2">Belongs to the MCTP family.</text>
</comment>
<dbReference type="Gene3D" id="2.60.40.150">
    <property type="entry name" value="C2 domain"/>
    <property type="match status" value="3"/>
</dbReference>
<dbReference type="GO" id="GO:0016020">
    <property type="term" value="C:membrane"/>
    <property type="evidence" value="ECO:0007669"/>
    <property type="project" value="UniProtKB-SubCell"/>
</dbReference>
<dbReference type="FunFam" id="2.60.40.150:FF:000090">
    <property type="entry name" value="C2 domain-containing protein"/>
    <property type="match status" value="1"/>
</dbReference>
<dbReference type="InterPro" id="IPR047258">
    <property type="entry name" value="C2C_MCTP_PRT_plant"/>
</dbReference>
<dbReference type="InterPro" id="IPR047257">
    <property type="entry name" value="C2B_MCTP_PRT_plant"/>
</dbReference>
<keyword evidence="3 8" id="KW-0812">Transmembrane</keyword>
<name>A0A2N9IWZ1_FAGSY</name>
<keyword evidence="4" id="KW-0677">Repeat</keyword>
<dbReference type="InterPro" id="IPR000008">
    <property type="entry name" value="C2_dom"/>
</dbReference>
<keyword evidence="7 8" id="KW-0472">Membrane</keyword>
<dbReference type="SUPFAM" id="SSF49562">
    <property type="entry name" value="C2 domain (Calcium/lipid-binding domain, CaLB)"/>
    <property type="match status" value="3"/>
</dbReference>
<organism evidence="10">
    <name type="scientific">Fagus sylvatica</name>
    <name type="common">Beechnut</name>
    <dbReference type="NCBI Taxonomy" id="28930"/>
    <lineage>
        <taxon>Eukaryota</taxon>
        <taxon>Viridiplantae</taxon>
        <taxon>Streptophyta</taxon>
        <taxon>Embryophyta</taxon>
        <taxon>Tracheophyta</taxon>
        <taxon>Spermatophyta</taxon>
        <taxon>Magnoliopsida</taxon>
        <taxon>eudicotyledons</taxon>
        <taxon>Gunneridae</taxon>
        <taxon>Pentapetalae</taxon>
        <taxon>rosids</taxon>
        <taxon>fabids</taxon>
        <taxon>Fagales</taxon>
        <taxon>Fagaceae</taxon>
        <taxon>Fagus</taxon>
    </lineage>
</organism>
<evidence type="ECO:0000256" key="8">
    <source>
        <dbReference type="SAM" id="Phobius"/>
    </source>
</evidence>
<evidence type="ECO:0000256" key="7">
    <source>
        <dbReference type="ARBA" id="ARBA00023136"/>
    </source>
</evidence>
<dbReference type="EMBL" id="OIVN01006248">
    <property type="protein sequence ID" value="SPD28875.1"/>
    <property type="molecule type" value="Genomic_DNA"/>
</dbReference>
<dbReference type="Pfam" id="PF08372">
    <property type="entry name" value="PRT_C"/>
    <property type="match status" value="1"/>
</dbReference>
<dbReference type="InterPro" id="IPR047259">
    <property type="entry name" value="QUIRKY-like"/>
</dbReference>
<feature type="domain" description="C2" evidence="9">
    <location>
        <begin position="345"/>
        <end position="472"/>
    </location>
</feature>
<keyword evidence="6 8" id="KW-1133">Transmembrane helix</keyword>
<evidence type="ECO:0000313" key="10">
    <source>
        <dbReference type="EMBL" id="SPD28875.1"/>
    </source>
</evidence>
<comment type="subcellular location">
    <subcellularLocation>
        <location evidence="1">Membrane</location>
        <topology evidence="1">Multi-pass membrane protein</topology>
    </subcellularLocation>
</comment>
<evidence type="ECO:0000256" key="3">
    <source>
        <dbReference type="ARBA" id="ARBA00022692"/>
    </source>
</evidence>
<feature type="domain" description="C2" evidence="9">
    <location>
        <begin position="21"/>
        <end position="142"/>
    </location>
</feature>
<reference evidence="10" key="1">
    <citation type="submission" date="2018-02" db="EMBL/GenBank/DDBJ databases">
        <authorList>
            <person name="Cohen D.B."/>
            <person name="Kent A.D."/>
        </authorList>
    </citation>
    <scope>NUCLEOTIDE SEQUENCE</scope>
</reference>
<dbReference type="InterPro" id="IPR013583">
    <property type="entry name" value="MCTP_C"/>
</dbReference>
<feature type="transmembrane region" description="Helical" evidence="8">
    <location>
        <begin position="716"/>
        <end position="746"/>
    </location>
</feature>